<evidence type="ECO:0000313" key="2">
    <source>
        <dbReference type="EMBL" id="GGW93119.1"/>
    </source>
</evidence>
<name>A0A918JNS9_9ALTE</name>
<evidence type="ECO:0000256" key="1">
    <source>
        <dbReference type="SAM" id="MobiDB-lite"/>
    </source>
</evidence>
<feature type="region of interest" description="Disordered" evidence="1">
    <location>
        <begin position="1"/>
        <end position="30"/>
    </location>
</feature>
<reference evidence="2" key="2">
    <citation type="submission" date="2020-09" db="EMBL/GenBank/DDBJ databases">
        <authorList>
            <person name="Sun Q."/>
            <person name="Kim S."/>
        </authorList>
    </citation>
    <scope>NUCLEOTIDE SEQUENCE</scope>
    <source>
        <strain evidence="2">KCTC 22164</strain>
    </source>
</reference>
<sequence>MQSKQSDSKATARKGDTASKKEMTRDSDVILKERASKSSMTHMEADRYFTESDIAQILGNLDGLRNDVYPAEAPETPHTSTAPHFPSVCLIGLGRCGSNIALDVSSLVYNARKYYLNELWDEQNRVHEKESRPIRWIHRNLSLASKETVRPVFLIEPMVVLGDLDKDIEGRIRFSSKNANGDFLTDYNKLKIMDLSEVHAGGAGNSPILGQYLAKIILKKETEHFSNKQWKFIHSYLIDSCGIKANQSRLYFYIFSAGGGTGSGMASEFGLAQQYSYMSKTFEIRSEREIRSKNQSFVFEPIFTSGICILPNISDRYSEMSEALHINAGRLLCKYLSEEWNFSYNSDEAQENHSKDVLARIRPWNAMMLISNDIMRYAEQNDADSTIQNIDVNSMERHANQYISQQIFNILTAQAVTTDYDEDYFRRAGIDIGETIRMDANDLFMSLAGPVAIAYAESVTEQTPPVHNNELDIDDLFFRSIDLPHFNQKTQAIEGISLLPVESEKYRKALQQYRESNYDPSNLRKLHFFQNCSSVVSIVSLPKDYKLSYMALNRLKAHLNALFPNTTLKRYALVIGASANLSLTTLIAKSPCLSDDFLTLIVAYIKRCFARSEVGYDDTLDKAIVEFIQAPEFDEEKLESMLVSHEDPAKILDTNWHAIKPMYEKKYREMIRDDKSFTSINDIRLNLDNVKDTIRYLRQIYRHRISKTRVISLNDEVNFNGPIDKRDTSES</sequence>
<dbReference type="RefSeq" id="WP_189407787.1">
    <property type="nucleotide sequence ID" value="NZ_BMXP01000009.1"/>
</dbReference>
<comment type="caution">
    <text evidence="2">The sequence shown here is derived from an EMBL/GenBank/DDBJ whole genome shotgun (WGS) entry which is preliminary data.</text>
</comment>
<dbReference type="AlphaFoldDB" id="A0A918JNS9"/>
<keyword evidence="3" id="KW-1185">Reference proteome</keyword>
<feature type="compositionally biased region" description="Basic and acidic residues" evidence="1">
    <location>
        <begin position="13"/>
        <end position="30"/>
    </location>
</feature>
<proteinExistence type="predicted"/>
<gene>
    <name evidence="2" type="ORF">GCM10007391_29260</name>
</gene>
<dbReference type="EMBL" id="BMXP01000009">
    <property type="protein sequence ID" value="GGW93119.1"/>
    <property type="molecule type" value="Genomic_DNA"/>
</dbReference>
<reference evidence="2" key="1">
    <citation type="journal article" date="2014" name="Int. J. Syst. Evol. Microbiol.">
        <title>Complete genome sequence of Corynebacterium casei LMG S-19264T (=DSM 44701T), isolated from a smear-ripened cheese.</title>
        <authorList>
            <consortium name="US DOE Joint Genome Institute (JGI-PGF)"/>
            <person name="Walter F."/>
            <person name="Albersmeier A."/>
            <person name="Kalinowski J."/>
            <person name="Ruckert C."/>
        </authorList>
    </citation>
    <scope>NUCLEOTIDE SEQUENCE</scope>
    <source>
        <strain evidence="2">KCTC 22164</strain>
    </source>
</reference>
<dbReference type="SUPFAM" id="SSF52490">
    <property type="entry name" value="Tubulin nucleotide-binding domain-like"/>
    <property type="match status" value="1"/>
</dbReference>
<dbReference type="InterPro" id="IPR036525">
    <property type="entry name" value="Tubulin/FtsZ_GTPase_sf"/>
</dbReference>
<dbReference type="Gene3D" id="3.40.50.1440">
    <property type="entry name" value="Tubulin/FtsZ, GTPase domain"/>
    <property type="match status" value="1"/>
</dbReference>
<organism evidence="2 3">
    <name type="scientific">Alteromonas halophila</name>
    <dbReference type="NCBI Taxonomy" id="516698"/>
    <lineage>
        <taxon>Bacteria</taxon>
        <taxon>Pseudomonadati</taxon>
        <taxon>Pseudomonadota</taxon>
        <taxon>Gammaproteobacteria</taxon>
        <taxon>Alteromonadales</taxon>
        <taxon>Alteromonadaceae</taxon>
        <taxon>Alteromonas/Salinimonas group</taxon>
        <taxon>Alteromonas</taxon>
    </lineage>
</organism>
<protein>
    <submittedName>
        <fullName evidence="2">Uncharacterized protein</fullName>
    </submittedName>
</protein>
<accession>A0A918JNS9</accession>
<dbReference type="Proteomes" id="UP000631300">
    <property type="component" value="Unassembled WGS sequence"/>
</dbReference>
<evidence type="ECO:0000313" key="3">
    <source>
        <dbReference type="Proteomes" id="UP000631300"/>
    </source>
</evidence>